<dbReference type="Pfam" id="PF20194">
    <property type="entry name" value="DUF6557"/>
    <property type="match status" value="1"/>
</dbReference>
<name>A0A1G5RUD7_9FIRM</name>
<dbReference type="InterPro" id="IPR046687">
    <property type="entry name" value="DUF6557"/>
</dbReference>
<evidence type="ECO:0000313" key="1">
    <source>
        <dbReference type="EMBL" id="SCZ77703.1"/>
    </source>
</evidence>
<dbReference type="EMBL" id="FMWL01000003">
    <property type="protein sequence ID" value="SCZ77703.1"/>
    <property type="molecule type" value="Genomic_DNA"/>
</dbReference>
<dbReference type="STRING" id="1120920.SAMN03080599_00901"/>
<dbReference type="OrthoDB" id="2082145at2"/>
<reference evidence="1 2" key="1">
    <citation type="submission" date="2016-10" db="EMBL/GenBank/DDBJ databases">
        <authorList>
            <person name="de Groot N.N."/>
        </authorList>
    </citation>
    <scope>NUCLEOTIDE SEQUENCE [LARGE SCALE GENOMIC DNA]</scope>
    <source>
        <strain evidence="1 2">DSM 2784</strain>
    </source>
</reference>
<keyword evidence="2" id="KW-1185">Reference proteome</keyword>
<organism evidence="1 2">
    <name type="scientific">Acidaminobacter hydrogenoformans DSM 2784</name>
    <dbReference type="NCBI Taxonomy" id="1120920"/>
    <lineage>
        <taxon>Bacteria</taxon>
        <taxon>Bacillati</taxon>
        <taxon>Bacillota</taxon>
        <taxon>Clostridia</taxon>
        <taxon>Peptostreptococcales</taxon>
        <taxon>Acidaminobacteraceae</taxon>
        <taxon>Acidaminobacter</taxon>
    </lineage>
</organism>
<dbReference type="RefSeq" id="WP_092589697.1">
    <property type="nucleotide sequence ID" value="NZ_FMWL01000003.1"/>
</dbReference>
<protein>
    <submittedName>
        <fullName evidence="1">Uncharacterized protein</fullName>
    </submittedName>
</protein>
<evidence type="ECO:0000313" key="2">
    <source>
        <dbReference type="Proteomes" id="UP000199208"/>
    </source>
</evidence>
<gene>
    <name evidence="1" type="ORF">SAMN03080599_00901</name>
</gene>
<dbReference type="AlphaFoldDB" id="A0A1G5RUD7"/>
<sequence>MAQNAFMDRMEKLTDEQLREVILIQYEDYTQEALEAAKAVAEARGILSAGKCQEDASDSGEAAADFGVPETFLGCLKAVDFKSVEKKLYGTFKEPDRVVEQLRVVYQNLLTMEPEALDPPVFMFLAQLTSEYVGRYPFDVFGIEEGTDEPFGLEIMPWKEWLGLKVYEKTRGFVEKLGLDEFVALCLRKMTVLGYTEEEIEAKVAEMTQYDFEFDEDEDEAQV</sequence>
<accession>A0A1G5RUD7</accession>
<dbReference type="Proteomes" id="UP000199208">
    <property type="component" value="Unassembled WGS sequence"/>
</dbReference>
<proteinExistence type="predicted"/>